<evidence type="ECO:0000256" key="1">
    <source>
        <dbReference type="SAM" id="Phobius"/>
    </source>
</evidence>
<name>A0ABY5S6W5_9BACL</name>
<sequence length="77" mass="8621">MLAVFLILLATAAIVMLEVPSLVKHKRKKELWAFSMLLLFGSALSIALSLNADIPNPVDWISALYRPFSNMLEMAFK</sequence>
<feature type="transmembrane region" description="Helical" evidence="1">
    <location>
        <begin position="33"/>
        <end position="52"/>
    </location>
</feature>
<evidence type="ECO:0000313" key="2">
    <source>
        <dbReference type="EMBL" id="UVI28587.1"/>
    </source>
</evidence>
<organism evidence="2 3">
    <name type="scientific">Paenibacillus spongiae</name>
    <dbReference type="NCBI Taxonomy" id="2909671"/>
    <lineage>
        <taxon>Bacteria</taxon>
        <taxon>Bacillati</taxon>
        <taxon>Bacillota</taxon>
        <taxon>Bacilli</taxon>
        <taxon>Bacillales</taxon>
        <taxon>Paenibacillaceae</taxon>
        <taxon>Paenibacillus</taxon>
    </lineage>
</organism>
<dbReference type="EMBL" id="CP091430">
    <property type="protein sequence ID" value="UVI28587.1"/>
    <property type="molecule type" value="Genomic_DNA"/>
</dbReference>
<evidence type="ECO:0000313" key="3">
    <source>
        <dbReference type="Proteomes" id="UP001057877"/>
    </source>
</evidence>
<dbReference type="Proteomes" id="UP001057877">
    <property type="component" value="Chromosome"/>
</dbReference>
<accession>A0ABY5S6W5</accession>
<gene>
    <name evidence="2" type="ORF">L1F29_24515</name>
</gene>
<dbReference type="RefSeq" id="WP_258384676.1">
    <property type="nucleotide sequence ID" value="NZ_CP091430.1"/>
</dbReference>
<protein>
    <submittedName>
        <fullName evidence="2">Uncharacterized protein</fullName>
    </submittedName>
</protein>
<keyword evidence="3" id="KW-1185">Reference proteome</keyword>
<proteinExistence type="predicted"/>
<reference evidence="2" key="1">
    <citation type="submission" date="2022-01" db="EMBL/GenBank/DDBJ databases">
        <title>Paenibacillus spongiae sp. nov., isolated from marine sponge.</title>
        <authorList>
            <person name="Li Z."/>
            <person name="Zhang M."/>
        </authorList>
    </citation>
    <scope>NUCLEOTIDE SEQUENCE</scope>
    <source>
        <strain evidence="2">PHS-Z3</strain>
    </source>
</reference>
<keyword evidence="1" id="KW-1133">Transmembrane helix</keyword>
<keyword evidence="1" id="KW-0472">Membrane</keyword>
<keyword evidence="1" id="KW-0812">Transmembrane</keyword>